<dbReference type="EMBL" id="CP032407">
    <property type="protein sequence ID" value="QRF54658.1"/>
    <property type="molecule type" value="Genomic_DNA"/>
</dbReference>
<keyword evidence="1" id="KW-0614">Plasmid</keyword>
<keyword evidence="2" id="KW-1185">Reference proteome</keyword>
<proteinExistence type="predicted"/>
<geneLocation type="plasmid" evidence="1 2">
    <name>p2</name>
</geneLocation>
<gene>
    <name evidence="1" type="ORF">D4A92_24365</name>
</gene>
<dbReference type="RefSeq" id="WP_203020992.1">
    <property type="nucleotide sequence ID" value="NZ_CP032407.1"/>
</dbReference>
<evidence type="ECO:0000313" key="2">
    <source>
        <dbReference type="Proteomes" id="UP000596351"/>
    </source>
</evidence>
<protein>
    <recommendedName>
        <fullName evidence="3">Histidine kinase</fullName>
    </recommendedName>
</protein>
<dbReference type="Proteomes" id="UP000596351">
    <property type="component" value="Plasmid p2"/>
</dbReference>
<evidence type="ECO:0000313" key="1">
    <source>
        <dbReference type="EMBL" id="QRF54658.1"/>
    </source>
</evidence>
<sequence length="107" mass="11782">MTNHNDSGRALLALIDHTETLSKQVLALINLNALLLREVSLAQQEPLEHFAKLEAEIGGLGEAIALRTRQFTDVPVSSEAITEVFEQVLRQGRALIEIGHHKPPVDN</sequence>
<name>A0ABX7F2K1_9HYPH</name>
<accession>A0ABX7F2K1</accession>
<organism evidence="1 2">
    <name type="scientific">Rhizobium rosettiformans</name>
    <dbReference type="NCBI Taxonomy" id="1368430"/>
    <lineage>
        <taxon>Bacteria</taxon>
        <taxon>Pseudomonadati</taxon>
        <taxon>Pseudomonadota</taxon>
        <taxon>Alphaproteobacteria</taxon>
        <taxon>Hyphomicrobiales</taxon>
        <taxon>Rhizobiaceae</taxon>
        <taxon>Rhizobium/Agrobacterium group</taxon>
        <taxon>Rhizobium</taxon>
    </lineage>
</organism>
<evidence type="ECO:0008006" key="3">
    <source>
        <dbReference type="Google" id="ProtNLM"/>
    </source>
</evidence>
<reference evidence="1 2" key="1">
    <citation type="submission" date="2018-09" db="EMBL/GenBank/DDBJ databases">
        <title>Rhizobium sp. MAE2-X.</title>
        <authorList>
            <person name="Lee Y."/>
            <person name="Jeon C.O."/>
        </authorList>
    </citation>
    <scope>NUCLEOTIDE SEQUENCE [LARGE SCALE GENOMIC DNA]</scope>
    <source>
        <strain evidence="1 2">MAE2-X</strain>
        <plasmid evidence="1 2">p2</plasmid>
    </source>
</reference>